<dbReference type="EMBL" id="OV651813">
    <property type="protein sequence ID" value="CAH1098584.1"/>
    <property type="molecule type" value="Genomic_DNA"/>
</dbReference>
<organism evidence="5 6">
    <name type="scientific">Psylliodes chrysocephalus</name>
    <dbReference type="NCBI Taxonomy" id="3402493"/>
    <lineage>
        <taxon>Eukaryota</taxon>
        <taxon>Metazoa</taxon>
        <taxon>Ecdysozoa</taxon>
        <taxon>Arthropoda</taxon>
        <taxon>Hexapoda</taxon>
        <taxon>Insecta</taxon>
        <taxon>Pterygota</taxon>
        <taxon>Neoptera</taxon>
        <taxon>Endopterygota</taxon>
        <taxon>Coleoptera</taxon>
        <taxon>Polyphaga</taxon>
        <taxon>Cucujiformia</taxon>
        <taxon>Chrysomeloidea</taxon>
        <taxon>Chrysomelidae</taxon>
        <taxon>Galerucinae</taxon>
        <taxon>Alticini</taxon>
        <taxon>Psylliodes</taxon>
    </lineage>
</organism>
<dbReference type="GO" id="GO:0005615">
    <property type="term" value="C:extracellular space"/>
    <property type="evidence" value="ECO:0007669"/>
    <property type="project" value="TreeGrafter"/>
</dbReference>
<dbReference type="FunFam" id="3.15.10.30:FF:000001">
    <property type="entry name" value="Takeout-like protein 1"/>
    <property type="match status" value="1"/>
</dbReference>
<gene>
    <name evidence="5" type="ORF">PSYICH_LOCUS104</name>
</gene>
<dbReference type="Pfam" id="PF06585">
    <property type="entry name" value="JHBP"/>
    <property type="match status" value="1"/>
</dbReference>
<dbReference type="Gene3D" id="3.15.10.30">
    <property type="entry name" value="Haemolymph juvenile hormone binding protein"/>
    <property type="match status" value="1"/>
</dbReference>
<protein>
    <submittedName>
        <fullName evidence="5">Uncharacterized protein</fullName>
    </submittedName>
</protein>
<dbReference type="SMART" id="SM00700">
    <property type="entry name" value="JHBP"/>
    <property type="match status" value="1"/>
</dbReference>
<keyword evidence="1 4" id="KW-0732">Signal</keyword>
<dbReference type="InterPro" id="IPR038606">
    <property type="entry name" value="To_sf"/>
</dbReference>
<name>A0A9P0G1S7_9CUCU</name>
<evidence type="ECO:0000313" key="6">
    <source>
        <dbReference type="Proteomes" id="UP001153636"/>
    </source>
</evidence>
<evidence type="ECO:0000256" key="4">
    <source>
        <dbReference type="SAM" id="SignalP"/>
    </source>
</evidence>
<proteinExistence type="inferred from homology"/>
<evidence type="ECO:0000256" key="1">
    <source>
        <dbReference type="ARBA" id="ARBA00022729"/>
    </source>
</evidence>
<keyword evidence="6" id="KW-1185">Reference proteome</keyword>
<keyword evidence="2" id="KW-0090">Biological rhythms</keyword>
<comment type="similarity">
    <text evidence="3">Belongs to the TO family.</text>
</comment>
<dbReference type="GO" id="GO:0007623">
    <property type="term" value="P:circadian rhythm"/>
    <property type="evidence" value="ECO:0007669"/>
    <property type="project" value="UniProtKB-ARBA"/>
</dbReference>
<evidence type="ECO:0000256" key="2">
    <source>
        <dbReference type="ARBA" id="ARBA00023108"/>
    </source>
</evidence>
<feature type="signal peptide" evidence="4">
    <location>
        <begin position="1"/>
        <end position="21"/>
    </location>
</feature>
<dbReference type="PANTHER" id="PTHR11008">
    <property type="entry name" value="PROTEIN TAKEOUT-LIKE PROTEIN"/>
    <property type="match status" value="1"/>
</dbReference>
<feature type="chain" id="PRO_5040178228" evidence="4">
    <location>
        <begin position="22"/>
        <end position="247"/>
    </location>
</feature>
<reference evidence="5" key="1">
    <citation type="submission" date="2022-01" db="EMBL/GenBank/DDBJ databases">
        <authorList>
            <person name="King R."/>
        </authorList>
    </citation>
    <scope>NUCLEOTIDE SEQUENCE</scope>
</reference>
<sequence length="247" mass="28174">MKYYLLLLMPVLSCLTGISLARKLPSFIEVCRPKHTDINECLKRNIEILKPKLKDGIPEMHIPSFRPYVLPQANVQLGDNFFATIKNLSLSLPKSFIVDDLKADLDKVKLYIKLRIPEIVATTQYSLKGRLLILNLDGEGAGYINLTDVHAEVTGYGKKENRNGKDYLVIGDFDILPKTKSMHLILENLFPNNQELTDSANKLFNENQQVLLEDFNPAILKIVKEIIIGLMSNFFNRYSYDVLFPDD</sequence>
<dbReference type="AlphaFoldDB" id="A0A9P0G1S7"/>
<accession>A0A9P0G1S7</accession>
<dbReference type="PANTHER" id="PTHR11008:SF14">
    <property type="entry name" value="CIRCADIAN CLOCK-CONTROLLED PROTEIN-LIKE PROTEIN"/>
    <property type="match status" value="1"/>
</dbReference>
<evidence type="ECO:0000313" key="5">
    <source>
        <dbReference type="EMBL" id="CAH1098584.1"/>
    </source>
</evidence>
<evidence type="ECO:0000256" key="3">
    <source>
        <dbReference type="ARBA" id="ARBA00060902"/>
    </source>
</evidence>
<dbReference type="OrthoDB" id="7419171at2759"/>
<dbReference type="InterPro" id="IPR010562">
    <property type="entry name" value="Haemolymph_juvenile_hormone-bd"/>
</dbReference>
<dbReference type="Proteomes" id="UP001153636">
    <property type="component" value="Chromosome 1"/>
</dbReference>